<evidence type="ECO:0000313" key="2">
    <source>
        <dbReference type="EMBL" id="PYH75618.1"/>
    </source>
</evidence>
<dbReference type="VEuPathDB" id="FungiDB:BO82DRAFT_409844"/>
<keyword evidence="3" id="KW-1185">Reference proteome</keyword>
<keyword evidence="1" id="KW-1133">Transmembrane helix</keyword>
<evidence type="ECO:0000313" key="3">
    <source>
        <dbReference type="Proteomes" id="UP000248340"/>
    </source>
</evidence>
<feature type="transmembrane region" description="Helical" evidence="1">
    <location>
        <begin position="199"/>
        <end position="222"/>
    </location>
</feature>
<dbReference type="GeneID" id="37142489"/>
<dbReference type="OrthoDB" id="4469028at2759"/>
<dbReference type="EMBL" id="KZ821783">
    <property type="protein sequence ID" value="PYH75618.1"/>
    <property type="molecule type" value="Genomic_DNA"/>
</dbReference>
<feature type="transmembrane region" description="Helical" evidence="1">
    <location>
        <begin position="45"/>
        <end position="70"/>
    </location>
</feature>
<keyword evidence="1" id="KW-0472">Membrane</keyword>
<keyword evidence="1" id="KW-0812">Transmembrane</keyword>
<accession>A0A319CJK5</accession>
<dbReference type="Proteomes" id="UP000248340">
    <property type="component" value="Unassembled WGS sequence"/>
</dbReference>
<feature type="transmembrane region" description="Helical" evidence="1">
    <location>
        <begin position="106"/>
        <end position="126"/>
    </location>
</feature>
<feature type="transmembrane region" description="Helical" evidence="1">
    <location>
        <begin position="12"/>
        <end position="33"/>
    </location>
</feature>
<dbReference type="RefSeq" id="XP_025485818.1">
    <property type="nucleotide sequence ID" value="XM_025639747.1"/>
</dbReference>
<dbReference type="STRING" id="1448315.A0A319CJK5"/>
<sequence>MILARVRGSDLPVIFIRLIELFTISLPAVNYFFNYVILPIGQAQIALGDTIIILIIFLAALTPSVLTLCTRFGHPTSHLEEAATIIWMAVAASAFVHIQFHHDQWIYGAYLLTLILTATHSLSKCVNFHEGTFPDFPSICLGYGILMLAPAIHASLGSSASPQAMIPSYLIYIGLNALGGLIYIFRMPDRLGVLNGSKWVLHCCNALATMYLSNTLFATLVADQSGL</sequence>
<organism evidence="2 3">
    <name type="scientific">Aspergillus uvarum CBS 121591</name>
    <dbReference type="NCBI Taxonomy" id="1448315"/>
    <lineage>
        <taxon>Eukaryota</taxon>
        <taxon>Fungi</taxon>
        <taxon>Dikarya</taxon>
        <taxon>Ascomycota</taxon>
        <taxon>Pezizomycotina</taxon>
        <taxon>Eurotiomycetes</taxon>
        <taxon>Eurotiomycetidae</taxon>
        <taxon>Eurotiales</taxon>
        <taxon>Aspergillaceae</taxon>
        <taxon>Aspergillus</taxon>
        <taxon>Aspergillus subgen. Circumdati</taxon>
    </lineage>
</organism>
<feature type="transmembrane region" description="Helical" evidence="1">
    <location>
        <begin position="138"/>
        <end position="157"/>
    </location>
</feature>
<dbReference type="AlphaFoldDB" id="A0A319CJK5"/>
<reference evidence="2 3" key="1">
    <citation type="submission" date="2016-12" db="EMBL/GenBank/DDBJ databases">
        <title>The genomes of Aspergillus section Nigri reveals drivers in fungal speciation.</title>
        <authorList>
            <consortium name="DOE Joint Genome Institute"/>
            <person name="Vesth T.C."/>
            <person name="Nybo J."/>
            <person name="Theobald S."/>
            <person name="Brandl J."/>
            <person name="Frisvad J.C."/>
            <person name="Nielsen K.F."/>
            <person name="Lyhne E.K."/>
            <person name="Kogle M.E."/>
            <person name="Kuo A."/>
            <person name="Riley R."/>
            <person name="Clum A."/>
            <person name="Nolan M."/>
            <person name="Lipzen A."/>
            <person name="Salamov A."/>
            <person name="Henrissat B."/>
            <person name="Wiebenga A."/>
            <person name="De Vries R.P."/>
            <person name="Grigoriev I.V."/>
            <person name="Mortensen U.H."/>
            <person name="Andersen M.R."/>
            <person name="Baker S.E."/>
        </authorList>
    </citation>
    <scope>NUCLEOTIDE SEQUENCE [LARGE SCALE GENOMIC DNA]</scope>
    <source>
        <strain evidence="2 3">CBS 121591</strain>
    </source>
</reference>
<gene>
    <name evidence="2" type="ORF">BO82DRAFT_409844</name>
</gene>
<feature type="transmembrane region" description="Helical" evidence="1">
    <location>
        <begin position="82"/>
        <end position="100"/>
    </location>
</feature>
<name>A0A319CJK5_9EURO</name>
<protein>
    <submittedName>
        <fullName evidence="2">Uncharacterized protein</fullName>
    </submittedName>
</protein>
<evidence type="ECO:0000256" key="1">
    <source>
        <dbReference type="SAM" id="Phobius"/>
    </source>
</evidence>
<feature type="transmembrane region" description="Helical" evidence="1">
    <location>
        <begin position="169"/>
        <end position="187"/>
    </location>
</feature>
<proteinExistence type="predicted"/>